<keyword evidence="3" id="KW-1185">Reference proteome</keyword>
<accession>A0A251ZSY5</accession>
<keyword evidence="1" id="KW-1133">Transmembrane helix</keyword>
<dbReference type="Proteomes" id="UP000194946">
    <property type="component" value="Unassembled WGS sequence"/>
</dbReference>
<gene>
    <name evidence="2" type="ORF">HK18_01160</name>
</gene>
<protein>
    <submittedName>
        <fullName evidence="2">Uncharacterized protein</fullName>
    </submittedName>
</protein>
<dbReference type="EMBL" id="JOPB01000018">
    <property type="protein sequence ID" value="OUI77779.1"/>
    <property type="molecule type" value="Genomic_DNA"/>
</dbReference>
<keyword evidence="1" id="KW-0472">Membrane</keyword>
<dbReference type="AlphaFoldDB" id="A0A251ZSY5"/>
<name>A0A251ZSY5_9PROT</name>
<feature type="transmembrane region" description="Helical" evidence="1">
    <location>
        <begin position="40"/>
        <end position="62"/>
    </location>
</feature>
<evidence type="ECO:0000313" key="3">
    <source>
        <dbReference type="Proteomes" id="UP000194946"/>
    </source>
</evidence>
<reference evidence="3" key="1">
    <citation type="submission" date="2014-06" db="EMBL/GenBank/DDBJ databases">
        <authorList>
            <person name="Winans N.J."/>
            <person name="Newell P.D."/>
            <person name="Douglas A.E."/>
        </authorList>
    </citation>
    <scope>NUCLEOTIDE SEQUENCE [LARGE SCALE GENOMIC DNA]</scope>
    <source>
        <strain evidence="3">DmL_052</strain>
    </source>
</reference>
<organism evidence="2 3">
    <name type="scientific">Commensalibacter intestini</name>
    <dbReference type="NCBI Taxonomy" id="479936"/>
    <lineage>
        <taxon>Bacteria</taxon>
        <taxon>Pseudomonadati</taxon>
        <taxon>Pseudomonadota</taxon>
        <taxon>Alphaproteobacteria</taxon>
        <taxon>Acetobacterales</taxon>
        <taxon>Acetobacteraceae</taxon>
    </lineage>
</organism>
<keyword evidence="1" id="KW-0812">Transmembrane</keyword>
<evidence type="ECO:0000256" key="1">
    <source>
        <dbReference type="SAM" id="Phobius"/>
    </source>
</evidence>
<sequence>MKRGALSVFFYAFFMGKVMDNTDLLMQMFQYCLGMIPGDIAANIISIVTVVVTVCTFIIRFWKEPEQSSKWHRLWQVLHLLASFKKADNAKEGSNADKTS</sequence>
<proteinExistence type="predicted"/>
<comment type="caution">
    <text evidence="2">The sequence shown here is derived from an EMBL/GenBank/DDBJ whole genome shotgun (WGS) entry which is preliminary data.</text>
</comment>
<evidence type="ECO:0000313" key="2">
    <source>
        <dbReference type="EMBL" id="OUI77779.1"/>
    </source>
</evidence>